<dbReference type="PANTHER" id="PTHR24182">
    <property type="entry name" value="ANKYRIN REPEAT AND SOCS BOX CONTAINING 4"/>
    <property type="match status" value="1"/>
</dbReference>
<reference evidence="3" key="1">
    <citation type="submission" date="2006-10" db="EMBL/GenBank/DDBJ databases">
        <authorList>
            <person name="Amadeo P."/>
            <person name="Zhao Q."/>
            <person name="Wortman J."/>
            <person name="Fraser-Liggett C."/>
            <person name="Carlton J."/>
        </authorList>
    </citation>
    <scope>NUCLEOTIDE SEQUENCE</scope>
    <source>
        <strain evidence="3">G3</strain>
    </source>
</reference>
<feature type="repeat" description="ANK" evidence="1">
    <location>
        <begin position="510"/>
        <end position="542"/>
    </location>
</feature>
<dbReference type="EMBL" id="DS113693">
    <property type="protein sequence ID" value="EAX97972.1"/>
    <property type="molecule type" value="Genomic_DNA"/>
</dbReference>
<evidence type="ECO:0000256" key="1">
    <source>
        <dbReference type="PROSITE-ProRule" id="PRU00023"/>
    </source>
</evidence>
<feature type="repeat" description="ANK" evidence="1">
    <location>
        <begin position="477"/>
        <end position="509"/>
    </location>
</feature>
<dbReference type="Pfam" id="PF13637">
    <property type="entry name" value="Ank_4"/>
    <property type="match status" value="1"/>
</dbReference>
<dbReference type="Pfam" id="PF12796">
    <property type="entry name" value="Ank_2"/>
    <property type="match status" value="2"/>
</dbReference>
<dbReference type="PRINTS" id="PR01415">
    <property type="entry name" value="ANKYRIN"/>
</dbReference>
<dbReference type="RefSeq" id="XP_001310902.1">
    <property type="nucleotide sequence ID" value="XM_001310901.1"/>
</dbReference>
<dbReference type="Proteomes" id="UP000001542">
    <property type="component" value="Unassembled WGS sequence"/>
</dbReference>
<keyword evidence="4" id="KW-1185">Reference proteome</keyword>
<protein>
    <recommendedName>
        <fullName evidence="2">DUF3447 domain-containing protein</fullName>
    </recommendedName>
</protein>
<feature type="domain" description="DUF3447" evidence="2">
    <location>
        <begin position="198"/>
        <end position="273"/>
    </location>
</feature>
<dbReference type="Gene3D" id="1.25.40.20">
    <property type="entry name" value="Ankyrin repeat-containing domain"/>
    <property type="match status" value="5"/>
</dbReference>
<dbReference type="InParanoid" id="A2FAU3"/>
<dbReference type="STRING" id="5722.A2FAU3"/>
<dbReference type="InterPro" id="IPR036770">
    <property type="entry name" value="Ankyrin_rpt-contain_sf"/>
</dbReference>
<dbReference type="PROSITE" id="PS50088">
    <property type="entry name" value="ANK_REPEAT"/>
    <property type="match status" value="7"/>
</dbReference>
<dbReference type="KEGG" id="tva:4755762"/>
<dbReference type="Pfam" id="PF11929">
    <property type="entry name" value="DUF3447"/>
    <property type="match status" value="1"/>
</dbReference>
<sequence>MGENSQVLFIALYEKCQTHIEAYDSLHRLATTDENEISQIYEKIKSILIEKNKIDPSVILSNISYLCYYRNCYLRSYWTIFQKIYEEFQPKSLNNIATICQYFLFKEYGVIVDRNKEDYIKQLILDKNYELDLHENGSIFNIIMHDDKEKFIYVINGERFNAHQVLVNDFYPKEKIDLLELCSYHGAVDCFKILRTKFKLPITQNCLRFSFLSGVLDIVSECLKFQKVDKECMKYAIISHNIDFVGYLMDQANYFINLDLCFDFNNLSAFFVYLDKTNDVNIGLIYAVNFNLYSIIDVLVSHGASLDTKDDDDVTLLHRAATWNSKETAQLLISHGADVNAKMKNGETPLHFAAKKNSIETLKLLIENGANVNMKCENGRTALHSAAFYNKKESAEILIDSGSDVNFKDLRGKTPLHLAAIKNSHETANLLISRGSEVNIKCDDGKTPLHYAAEMNSQETVQILISNGAKVTIKDKNLKIPLHFAAFWDNTNTVDLLIDHGSDFNDVDQNGKTPLHYAAFWNCAETAKILILYGADIDYVDNDGETPIDIALKTNSYSAAQVLVYYANE</sequence>
<dbReference type="SMART" id="SM00248">
    <property type="entry name" value="ANK"/>
    <property type="match status" value="11"/>
</dbReference>
<accession>A2FAU3</accession>
<feature type="repeat" description="ANK" evidence="1">
    <location>
        <begin position="345"/>
        <end position="377"/>
    </location>
</feature>
<feature type="repeat" description="ANK" evidence="1">
    <location>
        <begin position="378"/>
        <end position="410"/>
    </location>
</feature>
<dbReference type="OrthoDB" id="194358at2759"/>
<feature type="repeat" description="ANK" evidence="1">
    <location>
        <begin position="411"/>
        <end position="443"/>
    </location>
</feature>
<evidence type="ECO:0000313" key="4">
    <source>
        <dbReference type="Proteomes" id="UP000001542"/>
    </source>
</evidence>
<feature type="repeat" description="ANK" evidence="1">
    <location>
        <begin position="444"/>
        <end position="476"/>
    </location>
</feature>
<organism evidence="3 4">
    <name type="scientific">Trichomonas vaginalis (strain ATCC PRA-98 / G3)</name>
    <dbReference type="NCBI Taxonomy" id="412133"/>
    <lineage>
        <taxon>Eukaryota</taxon>
        <taxon>Metamonada</taxon>
        <taxon>Parabasalia</taxon>
        <taxon>Trichomonadida</taxon>
        <taxon>Trichomonadidae</taxon>
        <taxon>Trichomonas</taxon>
    </lineage>
</organism>
<dbReference type="InterPro" id="IPR020683">
    <property type="entry name" value="DUF3447"/>
</dbReference>
<dbReference type="PROSITE" id="PS50297">
    <property type="entry name" value="ANK_REP_REGION"/>
    <property type="match status" value="7"/>
</dbReference>
<name>A2FAU3_TRIV3</name>
<dbReference type="AlphaFoldDB" id="A2FAU3"/>
<dbReference type="VEuPathDB" id="TrichDB:TVAGG3_0888880"/>
<gene>
    <name evidence="3" type="ORF">TVAG_017440</name>
</gene>
<evidence type="ECO:0000259" key="2">
    <source>
        <dbReference type="Pfam" id="PF11929"/>
    </source>
</evidence>
<reference evidence="3" key="2">
    <citation type="journal article" date="2007" name="Science">
        <title>Draft genome sequence of the sexually transmitted pathogen Trichomonas vaginalis.</title>
        <authorList>
            <person name="Carlton J.M."/>
            <person name="Hirt R.P."/>
            <person name="Silva J.C."/>
            <person name="Delcher A.L."/>
            <person name="Schatz M."/>
            <person name="Zhao Q."/>
            <person name="Wortman J.R."/>
            <person name="Bidwell S.L."/>
            <person name="Alsmark U.C.M."/>
            <person name="Besteiro S."/>
            <person name="Sicheritz-Ponten T."/>
            <person name="Noel C.J."/>
            <person name="Dacks J.B."/>
            <person name="Foster P.G."/>
            <person name="Simillion C."/>
            <person name="Van de Peer Y."/>
            <person name="Miranda-Saavedra D."/>
            <person name="Barton G.J."/>
            <person name="Westrop G.D."/>
            <person name="Mueller S."/>
            <person name="Dessi D."/>
            <person name="Fiori P.L."/>
            <person name="Ren Q."/>
            <person name="Paulsen I."/>
            <person name="Zhang H."/>
            <person name="Bastida-Corcuera F.D."/>
            <person name="Simoes-Barbosa A."/>
            <person name="Brown M.T."/>
            <person name="Hayes R.D."/>
            <person name="Mukherjee M."/>
            <person name="Okumura C.Y."/>
            <person name="Schneider R."/>
            <person name="Smith A.J."/>
            <person name="Vanacova S."/>
            <person name="Villalvazo M."/>
            <person name="Haas B.J."/>
            <person name="Pertea M."/>
            <person name="Feldblyum T.V."/>
            <person name="Utterback T.R."/>
            <person name="Shu C.L."/>
            <person name="Osoegawa K."/>
            <person name="de Jong P.J."/>
            <person name="Hrdy I."/>
            <person name="Horvathova L."/>
            <person name="Zubacova Z."/>
            <person name="Dolezal P."/>
            <person name="Malik S.B."/>
            <person name="Logsdon J.M. Jr."/>
            <person name="Henze K."/>
            <person name="Gupta A."/>
            <person name="Wang C.C."/>
            <person name="Dunne R.L."/>
            <person name="Upcroft J.A."/>
            <person name="Upcroft P."/>
            <person name="White O."/>
            <person name="Salzberg S.L."/>
            <person name="Tang P."/>
            <person name="Chiu C.-H."/>
            <person name="Lee Y.-S."/>
            <person name="Embley T.M."/>
            <person name="Coombs G.H."/>
            <person name="Mottram J.C."/>
            <person name="Tachezy J."/>
            <person name="Fraser-Liggett C.M."/>
            <person name="Johnson P.J."/>
        </authorList>
    </citation>
    <scope>NUCLEOTIDE SEQUENCE [LARGE SCALE GENOMIC DNA]</scope>
    <source>
        <strain evidence="3">G3</strain>
    </source>
</reference>
<dbReference type="SUPFAM" id="SSF48403">
    <property type="entry name" value="Ankyrin repeat"/>
    <property type="match status" value="1"/>
</dbReference>
<keyword evidence="1" id="KW-0040">ANK repeat</keyword>
<dbReference type="VEuPathDB" id="TrichDB:TVAG_017440"/>
<evidence type="ECO:0000313" key="3">
    <source>
        <dbReference type="EMBL" id="EAX97972.1"/>
    </source>
</evidence>
<proteinExistence type="predicted"/>
<dbReference type="eggNOG" id="KOG4177">
    <property type="taxonomic scope" value="Eukaryota"/>
</dbReference>
<dbReference type="PANTHER" id="PTHR24182:SF13">
    <property type="entry name" value="LD18443P"/>
    <property type="match status" value="1"/>
</dbReference>
<dbReference type="SMR" id="A2FAU3"/>
<dbReference type="InterPro" id="IPR002110">
    <property type="entry name" value="Ankyrin_rpt"/>
</dbReference>
<feature type="repeat" description="ANK" evidence="1">
    <location>
        <begin position="312"/>
        <end position="344"/>
    </location>
</feature>